<dbReference type="CDD" id="cd00063">
    <property type="entry name" value="FN3"/>
    <property type="match status" value="3"/>
</dbReference>
<keyword evidence="1" id="KW-0677">Repeat</keyword>
<dbReference type="PROSITE" id="PS50853">
    <property type="entry name" value="FN3"/>
    <property type="match status" value="3"/>
</dbReference>
<proteinExistence type="predicted"/>
<dbReference type="SUPFAM" id="SSF49265">
    <property type="entry name" value="Fibronectin type III"/>
    <property type="match status" value="2"/>
</dbReference>
<dbReference type="AlphaFoldDB" id="A0AAN9A2U0"/>
<dbReference type="Proteomes" id="UP001381693">
    <property type="component" value="Unassembled WGS sequence"/>
</dbReference>
<protein>
    <recommendedName>
        <fullName evidence="2">Fibronectin type-III domain-containing protein</fullName>
    </recommendedName>
</protein>
<comment type="caution">
    <text evidence="3">The sequence shown here is derived from an EMBL/GenBank/DDBJ whole genome shotgun (WGS) entry which is preliminary data.</text>
</comment>
<keyword evidence="4" id="KW-1185">Reference proteome</keyword>
<reference evidence="3 4" key="1">
    <citation type="submission" date="2023-11" db="EMBL/GenBank/DDBJ databases">
        <title>Halocaridina rubra genome assembly.</title>
        <authorList>
            <person name="Smith C."/>
        </authorList>
    </citation>
    <scope>NUCLEOTIDE SEQUENCE [LARGE SCALE GENOMIC DNA]</scope>
    <source>
        <strain evidence="3">EP-1</strain>
        <tissue evidence="3">Whole</tissue>
    </source>
</reference>
<name>A0AAN9A2U0_HALRR</name>
<feature type="domain" description="Fibronectin type-III" evidence="2">
    <location>
        <begin position="6"/>
        <end position="101"/>
    </location>
</feature>
<sequence>MGVLDPPLDLKATKVTNSSITIEWTQELYGPLCPVLNYKISWQSSVEVDNVGSANADTAVTYTVDNLSACTLYNVEVRSNNTVGLSNQAITEAMTAFSNPGDLSNFKCALSTNGHNFDVSWMRPEKNNCIRGFNVSYMKDVLWTSEVEEIDLYTNKTNWTLENLTPWTEYTVCVIGDIGENIYGEYQCCNATTEEEPPGAPASLNKTSSGKRNIKLEWEKPLEENGILIGYQLTWGRKTRNFSDNDTSAIILKLEPKTTYNFTLQVTFQMALVWH</sequence>
<evidence type="ECO:0000259" key="2">
    <source>
        <dbReference type="PROSITE" id="PS50853"/>
    </source>
</evidence>
<evidence type="ECO:0000313" key="3">
    <source>
        <dbReference type="EMBL" id="KAK7070300.1"/>
    </source>
</evidence>
<dbReference type="Pfam" id="PF00041">
    <property type="entry name" value="fn3"/>
    <property type="match status" value="3"/>
</dbReference>
<feature type="domain" description="Fibronectin type-III" evidence="2">
    <location>
        <begin position="102"/>
        <end position="196"/>
    </location>
</feature>
<dbReference type="InterPro" id="IPR036116">
    <property type="entry name" value="FN3_sf"/>
</dbReference>
<dbReference type="InterPro" id="IPR013783">
    <property type="entry name" value="Ig-like_fold"/>
</dbReference>
<dbReference type="PANTHER" id="PTHR46708">
    <property type="entry name" value="TENASCIN"/>
    <property type="match status" value="1"/>
</dbReference>
<dbReference type="InterPro" id="IPR003961">
    <property type="entry name" value="FN3_dom"/>
</dbReference>
<organism evidence="3 4">
    <name type="scientific">Halocaridina rubra</name>
    <name type="common">Hawaiian red shrimp</name>
    <dbReference type="NCBI Taxonomy" id="373956"/>
    <lineage>
        <taxon>Eukaryota</taxon>
        <taxon>Metazoa</taxon>
        <taxon>Ecdysozoa</taxon>
        <taxon>Arthropoda</taxon>
        <taxon>Crustacea</taxon>
        <taxon>Multicrustacea</taxon>
        <taxon>Malacostraca</taxon>
        <taxon>Eumalacostraca</taxon>
        <taxon>Eucarida</taxon>
        <taxon>Decapoda</taxon>
        <taxon>Pleocyemata</taxon>
        <taxon>Caridea</taxon>
        <taxon>Atyoidea</taxon>
        <taxon>Atyidae</taxon>
        <taxon>Halocaridina</taxon>
    </lineage>
</organism>
<dbReference type="EMBL" id="JAXCGZ010015434">
    <property type="protein sequence ID" value="KAK7070300.1"/>
    <property type="molecule type" value="Genomic_DNA"/>
</dbReference>
<gene>
    <name evidence="3" type="ORF">SK128_004335</name>
</gene>
<feature type="domain" description="Fibronectin type-III" evidence="2">
    <location>
        <begin position="200"/>
        <end position="275"/>
    </location>
</feature>
<dbReference type="InterPro" id="IPR050991">
    <property type="entry name" value="ECM_Regulatory_Proteins"/>
</dbReference>
<evidence type="ECO:0000256" key="1">
    <source>
        <dbReference type="ARBA" id="ARBA00022737"/>
    </source>
</evidence>
<accession>A0AAN9A2U0</accession>
<dbReference type="PANTHER" id="PTHR46708:SF2">
    <property type="entry name" value="FIBRONECTIN TYPE-III DOMAIN-CONTAINING PROTEIN"/>
    <property type="match status" value="1"/>
</dbReference>
<dbReference type="SMART" id="SM00060">
    <property type="entry name" value="FN3"/>
    <property type="match status" value="3"/>
</dbReference>
<dbReference type="Gene3D" id="2.60.40.10">
    <property type="entry name" value="Immunoglobulins"/>
    <property type="match status" value="3"/>
</dbReference>
<evidence type="ECO:0000313" key="4">
    <source>
        <dbReference type="Proteomes" id="UP001381693"/>
    </source>
</evidence>